<protein>
    <recommendedName>
        <fullName evidence="3">Sas10 C-terminal domain-containing protein</fullName>
    </recommendedName>
</protein>
<dbReference type="PANTHER" id="PTHR13237:SF9">
    <property type="entry name" value="NEUROGUIDIN"/>
    <property type="match status" value="1"/>
</dbReference>
<dbReference type="PANTHER" id="PTHR13237">
    <property type="entry name" value="SOMETHING ABOUT SILENCING PROTEIN 10-RELATED"/>
    <property type="match status" value="1"/>
</dbReference>
<feature type="region of interest" description="Disordered" evidence="2">
    <location>
        <begin position="347"/>
        <end position="376"/>
    </location>
</feature>
<dbReference type="Pfam" id="PF04000">
    <property type="entry name" value="Sas10_Utp3"/>
    <property type="match status" value="1"/>
</dbReference>
<feature type="compositionally biased region" description="Acidic residues" evidence="2">
    <location>
        <begin position="38"/>
        <end position="47"/>
    </location>
</feature>
<dbReference type="GO" id="GO:0032040">
    <property type="term" value="C:small-subunit processome"/>
    <property type="evidence" value="ECO:0007669"/>
    <property type="project" value="TreeGrafter"/>
</dbReference>
<dbReference type="InterPro" id="IPR007146">
    <property type="entry name" value="Sas10/Utp3/C1D"/>
</dbReference>
<dbReference type="GO" id="GO:0000462">
    <property type="term" value="P:maturation of SSU-rRNA from tricistronic rRNA transcript (SSU-rRNA, 5.8S rRNA, LSU-rRNA)"/>
    <property type="evidence" value="ECO:0007669"/>
    <property type="project" value="TreeGrafter"/>
</dbReference>
<comment type="caution">
    <text evidence="4">The sequence shown here is derived from an EMBL/GenBank/DDBJ whole genome shotgun (WGS) entry which is preliminary data.</text>
</comment>
<feature type="compositionally biased region" description="Acidic residues" evidence="2">
    <location>
        <begin position="102"/>
        <end position="120"/>
    </location>
</feature>
<evidence type="ECO:0000313" key="5">
    <source>
        <dbReference type="Proteomes" id="UP000822688"/>
    </source>
</evidence>
<feature type="compositionally biased region" description="Acidic residues" evidence="2">
    <location>
        <begin position="73"/>
        <end position="84"/>
    </location>
</feature>
<dbReference type="Proteomes" id="UP000822688">
    <property type="component" value="Chromosome 8"/>
</dbReference>
<feature type="compositionally biased region" description="Basic and acidic residues" evidence="2">
    <location>
        <begin position="121"/>
        <end position="139"/>
    </location>
</feature>
<dbReference type="InterPro" id="IPR018972">
    <property type="entry name" value="Sas10_C_dom"/>
</dbReference>
<sequence length="582" mass="66340">MERLSSSDDEEMGEEELTGLAAKMARQAKLMKQKVGMEDEDEEDEDEEKQRAVWGRGKKIYYGADNVDRELESSDEELAAEEEENNRQTQQKLTALLRNEDFDFSDSEEEDDADREETFEEAARKESEPKTKKQKKDKMLTDGTIEVKKDTAALSKAEQMEVLMSDAPELVGLQTDLQDSINELRLKVQPLLEKVKAGNFVTEEGIRYLELKHMLLLSYCQAIVFYFQLKAEMPQSVRDHPVVRRLVDLKLSLERLRPIEEKNQKQIDKLLTLNIAAANKEESKTKAKIASSQALKKASKSAGNSKKRKATVEEKTNGTNGQLEKEVNVLPIESQNMMNERKRLDARVQGDDVAHVPSSNAERKKAKRHKSSTGLTRMADDLDDDVERDSSNLKSFNGLFDVKPRTLSQVIAQAGRPFKKPQIISGDADLPVKEDLGDRRRKLEIQKTNKELANMDDSDESNEEAVVDEPEMDDFYKQAVLLKEAKQAAKQAKYARTILTPVEEVDAEGKRSITWQMEKNRGLTPHRKKLNKNPRKKYKLKHEKAVIRRKGQVRDIRQASTNYGGEASGIRTNISRSVRFKN</sequence>
<evidence type="ECO:0000256" key="1">
    <source>
        <dbReference type="ARBA" id="ARBA00022553"/>
    </source>
</evidence>
<dbReference type="Pfam" id="PF09368">
    <property type="entry name" value="Sas10"/>
    <property type="match status" value="1"/>
</dbReference>
<evidence type="ECO:0000259" key="3">
    <source>
        <dbReference type="Pfam" id="PF09368"/>
    </source>
</evidence>
<proteinExistence type="predicted"/>
<organism evidence="4 5">
    <name type="scientific">Ceratodon purpureus</name>
    <name type="common">Fire moss</name>
    <name type="synonym">Dicranum purpureum</name>
    <dbReference type="NCBI Taxonomy" id="3225"/>
    <lineage>
        <taxon>Eukaryota</taxon>
        <taxon>Viridiplantae</taxon>
        <taxon>Streptophyta</taxon>
        <taxon>Embryophyta</taxon>
        <taxon>Bryophyta</taxon>
        <taxon>Bryophytina</taxon>
        <taxon>Bryopsida</taxon>
        <taxon>Dicranidae</taxon>
        <taxon>Pseudoditrichales</taxon>
        <taxon>Ditrichaceae</taxon>
        <taxon>Ceratodon</taxon>
    </lineage>
</organism>
<feature type="domain" description="Sas10 C-terminal" evidence="3">
    <location>
        <begin position="508"/>
        <end position="580"/>
    </location>
</feature>
<keyword evidence="5" id="KW-1185">Reference proteome</keyword>
<dbReference type="EMBL" id="CM026429">
    <property type="protein sequence ID" value="KAG0565305.1"/>
    <property type="molecule type" value="Genomic_DNA"/>
</dbReference>
<reference evidence="4" key="1">
    <citation type="submission" date="2020-06" db="EMBL/GenBank/DDBJ databases">
        <title>WGS assembly of Ceratodon purpureus strain R40.</title>
        <authorList>
            <person name="Carey S.B."/>
            <person name="Jenkins J."/>
            <person name="Shu S."/>
            <person name="Lovell J.T."/>
            <person name="Sreedasyam A."/>
            <person name="Maumus F."/>
            <person name="Tiley G.P."/>
            <person name="Fernandez-Pozo N."/>
            <person name="Barry K."/>
            <person name="Chen C."/>
            <person name="Wang M."/>
            <person name="Lipzen A."/>
            <person name="Daum C."/>
            <person name="Saski C.A."/>
            <person name="Payton A.C."/>
            <person name="Mcbreen J.C."/>
            <person name="Conrad R.E."/>
            <person name="Kollar L.M."/>
            <person name="Olsson S."/>
            <person name="Huttunen S."/>
            <person name="Landis J.B."/>
            <person name="Wickett N.J."/>
            <person name="Johnson M.G."/>
            <person name="Rensing S.A."/>
            <person name="Grimwood J."/>
            <person name="Schmutz J."/>
            <person name="Mcdaniel S.F."/>
        </authorList>
    </citation>
    <scope>NUCLEOTIDE SEQUENCE</scope>
    <source>
        <strain evidence="4">R40</strain>
    </source>
</reference>
<feature type="region of interest" description="Disordered" evidence="2">
    <location>
        <begin position="29"/>
        <end position="139"/>
    </location>
</feature>
<accession>A0A8T0H3G9</accession>
<dbReference type="AlphaFoldDB" id="A0A8T0H3G9"/>
<feature type="compositionally biased region" description="Low complexity" evidence="2">
    <location>
        <begin position="288"/>
        <end position="304"/>
    </location>
</feature>
<keyword evidence="1" id="KW-0597">Phosphoprotein</keyword>
<name>A0A8T0H3G9_CERPU</name>
<evidence type="ECO:0000256" key="2">
    <source>
        <dbReference type="SAM" id="MobiDB-lite"/>
    </source>
</evidence>
<gene>
    <name evidence="4" type="ORF">KC19_8G180600</name>
</gene>
<feature type="region of interest" description="Disordered" evidence="2">
    <location>
        <begin position="282"/>
        <end position="323"/>
    </location>
</feature>
<evidence type="ECO:0000313" key="4">
    <source>
        <dbReference type="EMBL" id="KAG0565305.1"/>
    </source>
</evidence>